<organism evidence="1 2">
    <name type="scientific">Cuscuta europaea</name>
    <name type="common">European dodder</name>
    <dbReference type="NCBI Taxonomy" id="41803"/>
    <lineage>
        <taxon>Eukaryota</taxon>
        <taxon>Viridiplantae</taxon>
        <taxon>Streptophyta</taxon>
        <taxon>Embryophyta</taxon>
        <taxon>Tracheophyta</taxon>
        <taxon>Spermatophyta</taxon>
        <taxon>Magnoliopsida</taxon>
        <taxon>eudicotyledons</taxon>
        <taxon>Gunneridae</taxon>
        <taxon>Pentapetalae</taxon>
        <taxon>asterids</taxon>
        <taxon>lamiids</taxon>
        <taxon>Solanales</taxon>
        <taxon>Convolvulaceae</taxon>
        <taxon>Cuscuteae</taxon>
        <taxon>Cuscuta</taxon>
        <taxon>Cuscuta subgen. Cuscuta</taxon>
    </lineage>
</organism>
<dbReference type="EMBL" id="CAMAPE010000045">
    <property type="protein sequence ID" value="CAH9103582.1"/>
    <property type="molecule type" value="Genomic_DNA"/>
</dbReference>
<keyword evidence="2" id="KW-1185">Reference proteome</keyword>
<protein>
    <submittedName>
        <fullName evidence="1">Uncharacterized protein</fullName>
    </submittedName>
</protein>
<evidence type="ECO:0000313" key="1">
    <source>
        <dbReference type="EMBL" id="CAH9103582.1"/>
    </source>
</evidence>
<comment type="caution">
    <text evidence="1">The sequence shown here is derived from an EMBL/GenBank/DDBJ whole genome shotgun (WGS) entry which is preliminary data.</text>
</comment>
<dbReference type="PANTHER" id="PTHR33116:SF80">
    <property type="entry name" value="REVERSE TRANSCRIPTASE ZINC-BINDING DOMAIN-CONTAINING PROTEIN"/>
    <property type="match status" value="1"/>
</dbReference>
<dbReference type="OrthoDB" id="1243493at2759"/>
<dbReference type="AlphaFoldDB" id="A0A9P1EGG1"/>
<dbReference type="PANTHER" id="PTHR33116">
    <property type="entry name" value="REVERSE TRANSCRIPTASE ZINC-BINDING DOMAIN-CONTAINING PROTEIN-RELATED-RELATED"/>
    <property type="match status" value="1"/>
</dbReference>
<reference evidence="1" key="1">
    <citation type="submission" date="2022-07" db="EMBL/GenBank/DDBJ databases">
        <authorList>
            <person name="Macas J."/>
            <person name="Novak P."/>
            <person name="Neumann P."/>
        </authorList>
    </citation>
    <scope>NUCLEOTIDE SEQUENCE</scope>
</reference>
<sequence length="344" mass="40600">MIWWFFPTWKKTLMALHKTITEYEKYSGQLINKQKSFYLISKHDVHNSNVVNHIFQITKGYFPFTYLGANIHTGRTLNAHFDHILTNFDNKLAGWKHRILSSGGRMILINHVLNSLPLYHMTVSPITTVVRNMERKLANFLWDNKIDHKRPIWRKWARICYPDSENGLGFRSLIHIQRTFFMKILWKRNNGKGIWASWVNFIKDTTRSIMNNSLAFVRQTFDNNCCIQVNNGNSSFWYSNWSNLGPLYYYWGDIPLTDPNLAIKEAMPGIAGLSIQHWKYWPKIHKIRKKLRINTWTISLTHPKVNGEAVFFAYHSMSIKTNSHHFNQFVGILKFDVVSFPYVL</sequence>
<accession>A0A9P1EGG1</accession>
<gene>
    <name evidence="1" type="ORF">CEURO_LOCUS16187</name>
</gene>
<evidence type="ECO:0000313" key="2">
    <source>
        <dbReference type="Proteomes" id="UP001152484"/>
    </source>
</evidence>
<name>A0A9P1EGG1_CUSEU</name>
<proteinExistence type="predicted"/>
<dbReference type="Proteomes" id="UP001152484">
    <property type="component" value="Unassembled WGS sequence"/>
</dbReference>